<keyword evidence="7 10" id="KW-1133">Transmembrane helix</keyword>
<reference evidence="14" key="1">
    <citation type="submission" date="2021-01" db="EMBL/GenBank/DDBJ databases">
        <authorList>
            <person name="Lovell J.T."/>
            <person name="Bentley N."/>
            <person name="Bhattarai G."/>
            <person name="Jenkins J.W."/>
            <person name="Sreedasyam A."/>
            <person name="Alarcon Y."/>
            <person name="Bock C."/>
            <person name="Boston L."/>
            <person name="Carlson J."/>
            <person name="Cervantes K."/>
            <person name="Clermont K."/>
            <person name="Krom N."/>
            <person name="Kubenka K."/>
            <person name="Mamidi S."/>
            <person name="Mattison C."/>
            <person name="Monteros M."/>
            <person name="Pisani C."/>
            <person name="Plott C."/>
            <person name="Rajasekar S."/>
            <person name="Rhein H.S."/>
            <person name="Rohla C."/>
            <person name="Song M."/>
            <person name="Hilaire R.S."/>
            <person name="Shu S."/>
            <person name="Wells L."/>
            <person name="Wang X."/>
            <person name="Webber J."/>
            <person name="Heerema R.J."/>
            <person name="Klein P."/>
            <person name="Conner P."/>
            <person name="Grauke L."/>
            <person name="Grimwood J."/>
            <person name="Schmutz J."/>
            <person name="Randall J.J."/>
        </authorList>
    </citation>
    <scope>NUCLEOTIDE SEQUENCE</scope>
    <source>
        <tissue evidence="14">Leaf</tissue>
    </source>
</reference>
<dbReference type="GO" id="GO:0034975">
    <property type="term" value="P:protein folding in endoplasmic reticulum"/>
    <property type="evidence" value="ECO:0007669"/>
    <property type="project" value="TreeGrafter"/>
</dbReference>
<feature type="domain" description="EMC1 first beta-propeller" evidence="13">
    <location>
        <begin position="22"/>
        <end position="238"/>
    </location>
</feature>
<evidence type="ECO:0000256" key="6">
    <source>
        <dbReference type="ARBA" id="ARBA00022824"/>
    </source>
</evidence>
<comment type="subcellular location">
    <subcellularLocation>
        <location evidence="1">Endoplasmic reticulum membrane</location>
        <topology evidence="1">Single-pass type I membrane protein</topology>
    </subcellularLocation>
</comment>
<comment type="caution">
    <text evidence="14">The sequence shown here is derived from an EMBL/GenBank/DDBJ whole genome shotgun (WGS) entry which is preliminary data.</text>
</comment>
<keyword evidence="5 11" id="KW-0732">Signal</keyword>
<evidence type="ECO:0000259" key="12">
    <source>
        <dbReference type="Pfam" id="PF07774"/>
    </source>
</evidence>
<keyword evidence="8 10" id="KW-0472">Membrane</keyword>
<sequence>MVIRVFLNFLLFLSSEEYIFSLYDDQVGLMDWHQRYVGKLKHAVFHTQKTGRKRVVVSIEENVVASLDLRHDYLHGLPIDQEHFSTLFCHFWRHVLGANDAVDAVDIALVKIVGMANVGCSGSIVSSLCYISPSNSFFTHGSILRAWSLPDGQMVWGSFLQGSNLSKSLLSLRIRDCKSLSDMGNVILVFNKGCLHAVSSIDGKVLWEKDFSAESIEVQQIIQHLGSDIIYAVGFVDAPVALSFVDTYTGKELKSLGLIHSCAQVIPLPFTDSTEQHLHLLMDAEKHAHLYPRTSEAIGILQHEFSNIYWYSVEADNGIIRGHVLTSNCIGMVDEYCFTSRELWSIVFPSESEKIIETATRKVVHTQAKAIADQDVMYKYISKNLLFVATSAPKANGEFGMAQLEEACVLTGMKSGTVFKTLGVVGCILDRYCNRLYFASHDSSWLTGSCSCCKFCNLVGHFIVLNENWVVYHYFNLRAHRYEMSVMEIYDQSWADSKDVWKLVVGKHNLTSPISLYSRPEVITKLQSYFFTHSVKAIAVTSMAKGITSKQLLIGTIDDRVLALDKRYLDPQEGIIPLTDSLPIIPQSYVTHALKVEGLRGIVTLTAKTYDSLTEDFSYALLLLTIVAFIAAIFVTWITSERKGLQEKWR</sequence>
<evidence type="ECO:0000259" key="13">
    <source>
        <dbReference type="Pfam" id="PF25293"/>
    </source>
</evidence>
<dbReference type="PANTHER" id="PTHR21573:SF0">
    <property type="entry name" value="ER MEMBRANE PROTEIN COMPLEX SUBUNIT 1"/>
    <property type="match status" value="1"/>
</dbReference>
<organism evidence="14 15">
    <name type="scientific">Carya illinoinensis</name>
    <name type="common">Pecan</name>
    <dbReference type="NCBI Taxonomy" id="32201"/>
    <lineage>
        <taxon>Eukaryota</taxon>
        <taxon>Viridiplantae</taxon>
        <taxon>Streptophyta</taxon>
        <taxon>Embryophyta</taxon>
        <taxon>Tracheophyta</taxon>
        <taxon>Spermatophyta</taxon>
        <taxon>Magnoliopsida</taxon>
        <taxon>eudicotyledons</taxon>
        <taxon>Gunneridae</taxon>
        <taxon>Pentapetalae</taxon>
        <taxon>rosids</taxon>
        <taxon>fabids</taxon>
        <taxon>Fagales</taxon>
        <taxon>Juglandaceae</taxon>
        <taxon>Carya</taxon>
    </lineage>
</organism>
<dbReference type="Pfam" id="PF25293">
    <property type="entry name" value="Beta-prop_EMC1_N"/>
    <property type="match status" value="1"/>
</dbReference>
<protein>
    <recommendedName>
        <fullName evidence="3">ER membrane protein complex subunit 1</fullName>
    </recommendedName>
</protein>
<feature type="signal peptide" evidence="11">
    <location>
        <begin position="1"/>
        <end position="21"/>
    </location>
</feature>
<keyword evidence="9" id="KW-0325">Glycoprotein</keyword>
<evidence type="ECO:0000313" key="15">
    <source>
        <dbReference type="Proteomes" id="UP000811246"/>
    </source>
</evidence>
<feature type="chain" id="PRO_5036700882" description="ER membrane protein complex subunit 1" evidence="11">
    <location>
        <begin position="22"/>
        <end position="650"/>
    </location>
</feature>
<evidence type="ECO:0000256" key="4">
    <source>
        <dbReference type="ARBA" id="ARBA00022692"/>
    </source>
</evidence>
<evidence type="ECO:0000256" key="2">
    <source>
        <dbReference type="ARBA" id="ARBA00007904"/>
    </source>
</evidence>
<evidence type="ECO:0000256" key="10">
    <source>
        <dbReference type="SAM" id="Phobius"/>
    </source>
</evidence>
<evidence type="ECO:0000313" key="14">
    <source>
        <dbReference type="EMBL" id="KAG6706047.1"/>
    </source>
</evidence>
<dbReference type="Pfam" id="PF07774">
    <property type="entry name" value="EMC1_C"/>
    <property type="match status" value="2"/>
</dbReference>
<evidence type="ECO:0000256" key="8">
    <source>
        <dbReference type="ARBA" id="ARBA00023136"/>
    </source>
</evidence>
<comment type="similarity">
    <text evidence="2">Belongs to the EMC1 family.</text>
</comment>
<evidence type="ECO:0000256" key="9">
    <source>
        <dbReference type="ARBA" id="ARBA00023180"/>
    </source>
</evidence>
<keyword evidence="4 10" id="KW-0812">Transmembrane</keyword>
<name>A0A922ENW8_CARIL</name>
<dbReference type="PANTHER" id="PTHR21573">
    <property type="entry name" value="ER MEMBRANE PROTEIN COMPLEX SUBUNIT 1"/>
    <property type="match status" value="1"/>
</dbReference>
<evidence type="ECO:0000256" key="11">
    <source>
        <dbReference type="SAM" id="SignalP"/>
    </source>
</evidence>
<feature type="domain" description="ER membrane protein complex subunit 1 C-terminal" evidence="12">
    <location>
        <begin position="607"/>
        <end position="649"/>
    </location>
</feature>
<feature type="domain" description="ER membrane protein complex subunit 1 C-terminal" evidence="12">
    <location>
        <begin position="467"/>
        <end position="606"/>
    </location>
</feature>
<dbReference type="EMBL" id="CM031831">
    <property type="protein sequence ID" value="KAG6706047.1"/>
    <property type="molecule type" value="Genomic_DNA"/>
</dbReference>
<evidence type="ECO:0000256" key="3">
    <source>
        <dbReference type="ARBA" id="ARBA00020824"/>
    </source>
</evidence>
<evidence type="ECO:0000256" key="7">
    <source>
        <dbReference type="ARBA" id="ARBA00022989"/>
    </source>
</evidence>
<gene>
    <name evidence="14" type="ORF">I3842_07G208100</name>
</gene>
<dbReference type="GO" id="GO:0072546">
    <property type="term" value="C:EMC complex"/>
    <property type="evidence" value="ECO:0007669"/>
    <property type="project" value="InterPro"/>
</dbReference>
<dbReference type="InterPro" id="IPR058545">
    <property type="entry name" value="Beta-prop_EMC1_1st"/>
</dbReference>
<dbReference type="InterPro" id="IPR026895">
    <property type="entry name" value="EMC1"/>
</dbReference>
<accession>A0A922ENW8</accession>
<evidence type="ECO:0000256" key="5">
    <source>
        <dbReference type="ARBA" id="ARBA00022729"/>
    </source>
</evidence>
<dbReference type="InterPro" id="IPR011678">
    <property type="entry name" value="EMC1_C"/>
</dbReference>
<dbReference type="Proteomes" id="UP000811246">
    <property type="component" value="Chromosome 7"/>
</dbReference>
<proteinExistence type="inferred from homology"/>
<keyword evidence="6" id="KW-0256">Endoplasmic reticulum</keyword>
<feature type="transmembrane region" description="Helical" evidence="10">
    <location>
        <begin position="617"/>
        <end position="640"/>
    </location>
</feature>
<dbReference type="AlphaFoldDB" id="A0A922ENW8"/>
<evidence type="ECO:0000256" key="1">
    <source>
        <dbReference type="ARBA" id="ARBA00004115"/>
    </source>
</evidence>